<dbReference type="SUPFAM" id="SSF51905">
    <property type="entry name" value="FAD/NAD(P)-binding domain"/>
    <property type="match status" value="1"/>
</dbReference>
<protein>
    <submittedName>
        <fullName evidence="3">D-amino-acid dehydrogenase</fullName>
    </submittedName>
</protein>
<evidence type="ECO:0000259" key="2">
    <source>
        <dbReference type="Pfam" id="PF01266"/>
    </source>
</evidence>
<organism evidence="3 4">
    <name type="scientific">Stella humosa</name>
    <dbReference type="NCBI Taxonomy" id="94"/>
    <lineage>
        <taxon>Bacteria</taxon>
        <taxon>Pseudomonadati</taxon>
        <taxon>Pseudomonadota</taxon>
        <taxon>Alphaproteobacteria</taxon>
        <taxon>Rhodospirillales</taxon>
        <taxon>Stellaceae</taxon>
        <taxon>Stella</taxon>
    </lineage>
</organism>
<dbReference type="GO" id="GO:0016491">
    <property type="term" value="F:oxidoreductase activity"/>
    <property type="evidence" value="ECO:0007669"/>
    <property type="project" value="UniProtKB-KW"/>
</dbReference>
<dbReference type="AlphaFoldDB" id="A0A3N1ME20"/>
<dbReference type="PANTHER" id="PTHR13847">
    <property type="entry name" value="SARCOSINE DEHYDROGENASE-RELATED"/>
    <property type="match status" value="1"/>
</dbReference>
<evidence type="ECO:0000313" key="3">
    <source>
        <dbReference type="EMBL" id="ROQ01529.1"/>
    </source>
</evidence>
<reference evidence="3 4" key="1">
    <citation type="submission" date="2018-11" db="EMBL/GenBank/DDBJ databases">
        <title>Genomic Encyclopedia of Type Strains, Phase IV (KMG-IV): sequencing the most valuable type-strain genomes for metagenomic binning, comparative biology and taxonomic classification.</title>
        <authorList>
            <person name="Goeker M."/>
        </authorList>
    </citation>
    <scope>NUCLEOTIDE SEQUENCE [LARGE SCALE GENOMIC DNA]</scope>
    <source>
        <strain evidence="3 4">DSM 5900</strain>
    </source>
</reference>
<dbReference type="PANTHER" id="PTHR13847:SF289">
    <property type="entry name" value="GLYCINE OXIDASE"/>
    <property type="match status" value="1"/>
</dbReference>
<sequence length="425" mass="45647">MTALGQAVSGKAGAGRSVTVVGAGIVGVGTGIALQRAGFTVTLVDRQDPGRATSFGNAGILSGTTAMPLATPGILKEVPKMLLDPLGPLTIRWSYLPKLAPWLMRFVGNAQPAKVEELSKAIVTLSKPTVAAWMDLAGHAGAEDLIERKGWVGVYEGPQAAKKAAYDVEVRVRHDIRAEMLTADEVRQLVPGLARTVTHGVFHPDAGHTVSPIRLTERLVEHFLRSGGKFVQATVQDIGFTDGRPATLVTDKGPMPFDNIVIAAGAWSKRLVARLGHNVPLETERGYHAMVADPGVDLRLPVSSSEGKFFLTPMADGIRVAGTVELAGLDAAPNWKRADALLEKGRRLLPGMKTDKVERWLGFRPTLPDSLPVIGPSPKYGNVFFAFGHHHLGLTQSAMTGRLISQLMTGNRPEIDIHPYRVDRF</sequence>
<keyword evidence="4" id="KW-1185">Reference proteome</keyword>
<dbReference type="Pfam" id="PF01266">
    <property type="entry name" value="DAO"/>
    <property type="match status" value="1"/>
</dbReference>
<dbReference type="InterPro" id="IPR036188">
    <property type="entry name" value="FAD/NAD-bd_sf"/>
</dbReference>
<accession>A0A3N1ME20</accession>
<dbReference type="RefSeq" id="WP_170216315.1">
    <property type="nucleotide sequence ID" value="NZ_AP019700.1"/>
</dbReference>
<dbReference type="Gene3D" id="3.50.50.60">
    <property type="entry name" value="FAD/NAD(P)-binding domain"/>
    <property type="match status" value="2"/>
</dbReference>
<proteinExistence type="predicted"/>
<dbReference type="Gene3D" id="3.30.9.10">
    <property type="entry name" value="D-Amino Acid Oxidase, subunit A, domain 2"/>
    <property type="match status" value="1"/>
</dbReference>
<feature type="domain" description="FAD dependent oxidoreductase" evidence="2">
    <location>
        <begin position="18"/>
        <end position="407"/>
    </location>
</feature>
<comment type="caution">
    <text evidence="3">The sequence shown here is derived from an EMBL/GenBank/DDBJ whole genome shotgun (WGS) entry which is preliminary data.</text>
</comment>
<evidence type="ECO:0000313" key="4">
    <source>
        <dbReference type="Proteomes" id="UP000278222"/>
    </source>
</evidence>
<dbReference type="SUPFAM" id="SSF54373">
    <property type="entry name" value="FAD-linked reductases, C-terminal domain"/>
    <property type="match status" value="1"/>
</dbReference>
<keyword evidence="1" id="KW-0560">Oxidoreductase</keyword>
<dbReference type="EMBL" id="RJKX01000011">
    <property type="protein sequence ID" value="ROQ01529.1"/>
    <property type="molecule type" value="Genomic_DNA"/>
</dbReference>
<name>A0A3N1ME20_9PROT</name>
<dbReference type="InterPro" id="IPR006076">
    <property type="entry name" value="FAD-dep_OxRdtase"/>
</dbReference>
<gene>
    <name evidence="3" type="ORF">EDC65_0709</name>
</gene>
<evidence type="ECO:0000256" key="1">
    <source>
        <dbReference type="ARBA" id="ARBA00023002"/>
    </source>
</evidence>
<dbReference type="Proteomes" id="UP000278222">
    <property type="component" value="Unassembled WGS sequence"/>
</dbReference>
<dbReference type="GO" id="GO:0005737">
    <property type="term" value="C:cytoplasm"/>
    <property type="evidence" value="ECO:0007669"/>
    <property type="project" value="TreeGrafter"/>
</dbReference>